<sequence>MLRLLLLCILSLVSCQTPVKRYYIRKDYFHGLKPGEFTVYNPTGETTYYRIESHYGILHSLELISYPSKIVVGKLKAKLSLLLYKAELDIFDNKSQRWINGKIDANFQLFESRFTIQWNGRRLIMVSDAFSLITRFYDEQQPNIILAKFRKRFESYLLVNKFDMEIFVNDLPDSIFLLGLAVKDRNRRTHRKN</sequence>
<keyword evidence="1" id="KW-0732">Signal</keyword>
<evidence type="ECO:0000256" key="1">
    <source>
        <dbReference type="SAM" id="SignalP"/>
    </source>
</evidence>
<proteinExistence type="predicted"/>
<dbReference type="EMBL" id="CAJOBR010000920">
    <property type="protein sequence ID" value="CAF4560300.1"/>
    <property type="molecule type" value="Genomic_DNA"/>
</dbReference>
<dbReference type="PROSITE" id="PS51257">
    <property type="entry name" value="PROKAR_LIPOPROTEIN"/>
    <property type="match status" value="1"/>
</dbReference>
<evidence type="ECO:0000313" key="3">
    <source>
        <dbReference type="EMBL" id="CAF3528750.1"/>
    </source>
</evidence>
<dbReference type="Proteomes" id="UP000663833">
    <property type="component" value="Unassembled WGS sequence"/>
</dbReference>
<evidence type="ECO:0000313" key="10">
    <source>
        <dbReference type="Proteomes" id="UP000663851"/>
    </source>
</evidence>
<dbReference type="Proteomes" id="UP000663872">
    <property type="component" value="Unassembled WGS sequence"/>
</dbReference>
<feature type="chain" id="PRO_5044132674" description="Lipoprotein" evidence="1">
    <location>
        <begin position="16"/>
        <end position="193"/>
    </location>
</feature>
<evidence type="ECO:0000313" key="9">
    <source>
        <dbReference type="EMBL" id="CAF4560300.1"/>
    </source>
</evidence>
<protein>
    <recommendedName>
        <fullName evidence="12">Lipoprotein</fullName>
    </recommendedName>
</protein>
<dbReference type="EMBL" id="CAJOBP010000843">
    <property type="protein sequence ID" value="CAF4227157.1"/>
    <property type="molecule type" value="Genomic_DNA"/>
</dbReference>
<evidence type="ECO:0000313" key="4">
    <source>
        <dbReference type="EMBL" id="CAF3605617.1"/>
    </source>
</evidence>
<dbReference type="EMBL" id="CAJNYU010003362">
    <property type="protein sequence ID" value="CAF3665781.1"/>
    <property type="molecule type" value="Genomic_DNA"/>
</dbReference>
<evidence type="ECO:0008006" key="12">
    <source>
        <dbReference type="Google" id="ProtNLM"/>
    </source>
</evidence>
<evidence type="ECO:0000313" key="2">
    <source>
        <dbReference type="EMBL" id="CAF3361034.1"/>
    </source>
</evidence>
<dbReference type="Proteomes" id="UP000663848">
    <property type="component" value="Unassembled WGS sequence"/>
</dbReference>
<gene>
    <name evidence="5" type="ORF">FME351_LOCUS25362</name>
    <name evidence="4" type="ORF">GRG538_LOCUS22906</name>
    <name evidence="7" type="ORF">HFQ381_LOCUS19267</name>
    <name evidence="3" type="ORF">LUA448_LOCUS26852</name>
    <name evidence="9" type="ORF">QYT958_LOCUS8937</name>
    <name evidence="2" type="ORF">TIS948_LOCUS24176</name>
    <name evidence="8" type="ORF">TSG867_LOCUS20806</name>
    <name evidence="6" type="ORF">UJA718_LOCUS8101</name>
</gene>
<evidence type="ECO:0000313" key="7">
    <source>
        <dbReference type="EMBL" id="CAF4388951.1"/>
    </source>
</evidence>
<evidence type="ECO:0000313" key="5">
    <source>
        <dbReference type="EMBL" id="CAF3665781.1"/>
    </source>
</evidence>
<dbReference type="EMBL" id="CAJNXB010004165">
    <property type="protein sequence ID" value="CAF3361034.1"/>
    <property type="molecule type" value="Genomic_DNA"/>
</dbReference>
<dbReference type="Proteomes" id="UP000663851">
    <property type="component" value="Unassembled WGS sequence"/>
</dbReference>
<dbReference type="EMBL" id="CAJOBQ010001560">
    <property type="protein sequence ID" value="CAF4497439.1"/>
    <property type="molecule type" value="Genomic_DNA"/>
</dbReference>
<accession>A0A820NH03</accession>
<comment type="caution">
    <text evidence="7">The sequence shown here is derived from an EMBL/GenBank/DDBJ whole genome shotgun (WGS) entry which is preliminary data.</text>
</comment>
<name>A0A820NH03_9BILA</name>
<feature type="signal peptide" evidence="1">
    <location>
        <begin position="1"/>
        <end position="15"/>
    </location>
</feature>
<evidence type="ECO:0000313" key="6">
    <source>
        <dbReference type="EMBL" id="CAF4227157.1"/>
    </source>
</evidence>
<dbReference type="OrthoDB" id="10296569at2759"/>
<dbReference type="Proteomes" id="UP000663825">
    <property type="component" value="Unassembled WGS sequence"/>
</dbReference>
<keyword evidence="11" id="KW-1185">Reference proteome</keyword>
<evidence type="ECO:0000313" key="11">
    <source>
        <dbReference type="Proteomes" id="UP000663873"/>
    </source>
</evidence>
<dbReference type="Proteomes" id="UP000663869">
    <property type="component" value="Unassembled WGS sequence"/>
</dbReference>
<reference evidence="7" key="1">
    <citation type="submission" date="2021-02" db="EMBL/GenBank/DDBJ databases">
        <authorList>
            <person name="Nowell W R."/>
        </authorList>
    </citation>
    <scope>NUCLEOTIDE SEQUENCE</scope>
</reference>
<organism evidence="7 10">
    <name type="scientific">Rotaria socialis</name>
    <dbReference type="NCBI Taxonomy" id="392032"/>
    <lineage>
        <taxon>Eukaryota</taxon>
        <taxon>Metazoa</taxon>
        <taxon>Spiralia</taxon>
        <taxon>Gnathifera</taxon>
        <taxon>Rotifera</taxon>
        <taxon>Eurotatoria</taxon>
        <taxon>Bdelloidea</taxon>
        <taxon>Philodinida</taxon>
        <taxon>Philodinidae</taxon>
        <taxon>Rotaria</taxon>
    </lineage>
</organism>
<dbReference type="EMBL" id="CAJNYD010003609">
    <property type="protein sequence ID" value="CAF3528750.1"/>
    <property type="molecule type" value="Genomic_DNA"/>
</dbReference>
<dbReference type="Proteomes" id="UP000663862">
    <property type="component" value="Unassembled WGS sequence"/>
</dbReference>
<dbReference type="Proteomes" id="UP000663873">
    <property type="component" value="Unassembled WGS sequence"/>
</dbReference>
<dbReference type="AlphaFoldDB" id="A0A820NH03"/>
<evidence type="ECO:0000313" key="8">
    <source>
        <dbReference type="EMBL" id="CAF4497439.1"/>
    </source>
</evidence>
<dbReference type="EMBL" id="CAJOBO010001549">
    <property type="protein sequence ID" value="CAF4388951.1"/>
    <property type="molecule type" value="Genomic_DNA"/>
</dbReference>
<dbReference type="EMBL" id="CAJNYT010003841">
    <property type="protein sequence ID" value="CAF3605617.1"/>
    <property type="molecule type" value="Genomic_DNA"/>
</dbReference>